<evidence type="ECO:0000256" key="1">
    <source>
        <dbReference type="SAM" id="MobiDB-lite"/>
    </source>
</evidence>
<dbReference type="AlphaFoldDB" id="K6UDS7"/>
<feature type="compositionally biased region" description="Basic and acidic residues" evidence="1">
    <location>
        <begin position="425"/>
        <end position="438"/>
    </location>
</feature>
<dbReference type="eggNOG" id="ENOG502QQDI">
    <property type="taxonomic scope" value="Eukaryota"/>
</dbReference>
<dbReference type="RefSeq" id="XP_004223068.1">
    <property type="nucleotide sequence ID" value="XM_004223020.1"/>
</dbReference>
<gene>
    <name evidence="2" type="ORF">PCYB_111420</name>
</gene>
<keyword evidence="3" id="KW-1185">Reference proteome</keyword>
<feature type="compositionally biased region" description="Gly residues" evidence="1">
    <location>
        <begin position="369"/>
        <end position="385"/>
    </location>
</feature>
<dbReference type="GeneID" id="14693486"/>
<feature type="region of interest" description="Disordered" evidence="1">
    <location>
        <begin position="1"/>
        <end position="39"/>
    </location>
</feature>
<feature type="compositionally biased region" description="Basic residues" evidence="1">
    <location>
        <begin position="27"/>
        <end position="36"/>
    </location>
</feature>
<evidence type="ECO:0000313" key="2">
    <source>
        <dbReference type="EMBL" id="GAB67121.1"/>
    </source>
</evidence>
<dbReference type="OrthoDB" id="10673951at2759"/>
<evidence type="ECO:0000313" key="3">
    <source>
        <dbReference type="Proteomes" id="UP000006319"/>
    </source>
</evidence>
<dbReference type="Proteomes" id="UP000006319">
    <property type="component" value="Chromosome 11"/>
</dbReference>
<feature type="non-terminal residue" evidence="2">
    <location>
        <position position="643"/>
    </location>
</feature>
<organism evidence="2 3">
    <name type="scientific">Plasmodium cynomolgi (strain B)</name>
    <dbReference type="NCBI Taxonomy" id="1120755"/>
    <lineage>
        <taxon>Eukaryota</taxon>
        <taxon>Sar</taxon>
        <taxon>Alveolata</taxon>
        <taxon>Apicomplexa</taxon>
        <taxon>Aconoidasida</taxon>
        <taxon>Haemosporida</taxon>
        <taxon>Plasmodiidae</taxon>
        <taxon>Plasmodium</taxon>
        <taxon>Plasmodium (Plasmodium)</taxon>
    </lineage>
</organism>
<sequence length="643" mass="74249">MYLSKEKKDHEEEGKRGVGAKNPSSQRNRKYGRNAKHPASVYNNRYINKFHKRNSDLRTKKGNHGMMTFGNLSLNSSHQHMKAENIKANQIYFSKNSINRSSKDITRTTVYKKNYFGQDNINYNTFINSQTPVCSFHIEKTEEDIKNQNKFNETVYRSNDKNVLKEETNSLFPSFVEEVNFTNHLVQLSAILVLSNNDKIFNNLEFEGKTTPSPNDCNLCIYVNVINKYTSQYYKQLYPVSYNFKNRLLFATPSSSSVVDSSLLVDKIIIKGNFKTLSLIVLGQPEEITDALISYRENLLDGNLRSKIGEDTLDVENIDLEKDDLYVPRRPVDIRTYNINTLIDEKLISKQPSEGNYFDKIDWPLGGTQDEGGGPSKLGGIGEIGQPGESHHPQQLLRLKHLSDLLEEQFLKNNADQIANSNCEDATKGEKNEDDHNSPLESKQINGENIEATQTKQSQEHTSDVIDMNEKESEKNPIKKESMTCFIPPDNELIIKILNEFTELYKIRKYISKDDCITYRKIIKYGMMWIFYIFNQIKKDQDNFLFNYAKYTEIKTCDILGCLLLLRRCALYSELAKDLIHMNFNSHMIYMDPQHPHVLINLVDMLSVNNVYFFSSWKIKTSILKSLIALISDAYVMSHFCSY</sequence>
<dbReference type="VEuPathDB" id="PlasmoDB:PCYB_111420"/>
<feature type="compositionally biased region" description="Basic and acidic residues" evidence="1">
    <location>
        <begin position="458"/>
        <end position="474"/>
    </location>
</feature>
<feature type="region of interest" description="Disordered" evidence="1">
    <location>
        <begin position="425"/>
        <end position="474"/>
    </location>
</feature>
<dbReference type="KEGG" id="pcy:PCYB_111420"/>
<accession>K6UDS7</accession>
<feature type="compositionally biased region" description="Polar residues" evidence="1">
    <location>
        <begin position="439"/>
        <end position="457"/>
    </location>
</feature>
<dbReference type="OMA" id="MWIFYIF"/>
<reference evidence="2 3" key="1">
    <citation type="journal article" date="2012" name="Nat. Genet.">
        <title>Plasmodium cynomolgi genome sequences provide insight into Plasmodium vivax and the monkey malaria clade.</title>
        <authorList>
            <person name="Tachibana S."/>
            <person name="Sullivan S.A."/>
            <person name="Kawai S."/>
            <person name="Nakamura S."/>
            <person name="Kim H.R."/>
            <person name="Goto N."/>
            <person name="Arisue N."/>
            <person name="Palacpac N.M.Q."/>
            <person name="Honma H."/>
            <person name="Yagi M."/>
            <person name="Tougan T."/>
            <person name="Katakai Y."/>
            <person name="Kaneko O."/>
            <person name="Mita T."/>
            <person name="Kita K."/>
            <person name="Yasutomi Y."/>
            <person name="Sutton P.L."/>
            <person name="Shakhbatyan R."/>
            <person name="Horii T."/>
            <person name="Yasunaga T."/>
            <person name="Barnwell J.W."/>
            <person name="Escalante A.A."/>
            <person name="Carlton J.M."/>
            <person name="Tanabe K."/>
        </authorList>
    </citation>
    <scope>NUCLEOTIDE SEQUENCE [LARGE SCALE GENOMIC DNA]</scope>
    <source>
        <strain evidence="2 3">B</strain>
    </source>
</reference>
<feature type="compositionally biased region" description="Basic and acidic residues" evidence="1">
    <location>
        <begin position="1"/>
        <end position="16"/>
    </location>
</feature>
<protein>
    <submittedName>
        <fullName evidence="2">Uncharacterized protein</fullName>
    </submittedName>
</protein>
<dbReference type="EMBL" id="DF157103">
    <property type="protein sequence ID" value="GAB67121.1"/>
    <property type="molecule type" value="Genomic_DNA"/>
</dbReference>
<proteinExistence type="predicted"/>
<feature type="region of interest" description="Disordered" evidence="1">
    <location>
        <begin position="365"/>
        <end position="392"/>
    </location>
</feature>
<name>K6UDS7_PLACD</name>
<dbReference type="PhylomeDB" id="K6UDS7"/>